<gene>
    <name evidence="2" type="ORF">DKK79_06555</name>
</gene>
<dbReference type="EMBL" id="QGLP01000005">
    <property type="protein sequence ID" value="PXZ04029.1"/>
    <property type="molecule type" value="Genomic_DNA"/>
</dbReference>
<dbReference type="Proteomes" id="UP000247483">
    <property type="component" value="Unassembled WGS sequence"/>
</dbReference>
<dbReference type="RefSeq" id="WP_110423401.1">
    <property type="nucleotide sequence ID" value="NZ_QGLP01000005.1"/>
</dbReference>
<feature type="transmembrane region" description="Helical" evidence="1">
    <location>
        <begin position="6"/>
        <end position="22"/>
    </location>
</feature>
<dbReference type="InterPro" id="IPR008473">
    <property type="entry name" value="Phage_holin_3_7"/>
</dbReference>
<evidence type="ECO:0000313" key="2">
    <source>
        <dbReference type="EMBL" id="PXZ04029.1"/>
    </source>
</evidence>
<keyword evidence="1" id="KW-1133">Transmembrane helix</keyword>
<keyword evidence="1" id="KW-0472">Membrane</keyword>
<proteinExistence type="predicted"/>
<name>A0A2V4DWU7_9GAMM</name>
<dbReference type="AlphaFoldDB" id="A0A2V4DWU7"/>
<evidence type="ECO:0000256" key="1">
    <source>
        <dbReference type="SAM" id="Phobius"/>
    </source>
</evidence>
<sequence>MITTTLNAIFCLMIAVRLFTFDHHNSRYKVVYSWLAWLMIVSSVAVCLFTFFNLSHRAYLAQIVMNLTLLLCLLKSKGNIGTLCRKPKSSQKRKSS</sequence>
<dbReference type="Pfam" id="PF05449">
    <property type="entry name" value="Phage_holin_3_7"/>
    <property type="match status" value="1"/>
</dbReference>
<reference evidence="2 3" key="1">
    <citation type="submission" date="2018-05" db="EMBL/GenBank/DDBJ databases">
        <title>Reference genomes for bee gut microbiota database.</title>
        <authorList>
            <person name="Ellegaard K.M."/>
        </authorList>
    </citation>
    <scope>NUCLEOTIDE SEQUENCE [LARGE SCALE GENOMIC DNA]</scope>
    <source>
        <strain evidence="2 3">ESL0177</strain>
    </source>
</reference>
<accession>A0A2V4DWU7</accession>
<comment type="caution">
    <text evidence="2">The sequence shown here is derived from an EMBL/GenBank/DDBJ whole genome shotgun (WGS) entry which is preliminary data.</text>
</comment>
<feature type="transmembrane region" description="Helical" evidence="1">
    <location>
        <begin position="58"/>
        <end position="76"/>
    </location>
</feature>
<evidence type="ECO:0000313" key="3">
    <source>
        <dbReference type="Proteomes" id="UP000247483"/>
    </source>
</evidence>
<keyword evidence="1" id="KW-0812">Transmembrane</keyword>
<feature type="transmembrane region" description="Helical" evidence="1">
    <location>
        <begin position="34"/>
        <end position="52"/>
    </location>
</feature>
<organism evidence="2 3">
    <name type="scientific">Gilliamella apicola</name>
    <dbReference type="NCBI Taxonomy" id="1196095"/>
    <lineage>
        <taxon>Bacteria</taxon>
        <taxon>Pseudomonadati</taxon>
        <taxon>Pseudomonadota</taxon>
        <taxon>Gammaproteobacteria</taxon>
        <taxon>Orbales</taxon>
        <taxon>Orbaceae</taxon>
        <taxon>Gilliamella</taxon>
    </lineage>
</organism>
<protein>
    <submittedName>
        <fullName evidence="2">Phage holin family protein</fullName>
    </submittedName>
</protein>